<protein>
    <submittedName>
        <fullName evidence="2">Uncharacterized protein</fullName>
    </submittedName>
</protein>
<evidence type="ECO:0000313" key="3">
    <source>
        <dbReference type="Proteomes" id="UP000243053"/>
    </source>
</evidence>
<dbReference type="AlphaFoldDB" id="A0A1Y5EDS8"/>
<evidence type="ECO:0000256" key="1">
    <source>
        <dbReference type="ARBA" id="ARBA00006450"/>
    </source>
</evidence>
<dbReference type="SUPFAM" id="SSF118001">
    <property type="entry name" value="YehU-like"/>
    <property type="match status" value="1"/>
</dbReference>
<dbReference type="NCBIfam" id="NF003438">
    <property type="entry name" value="PRK04966.1"/>
    <property type="match status" value="1"/>
</dbReference>
<comment type="caution">
    <text evidence="2">The sequence shown here is derived from an EMBL/GenBank/DDBJ whole genome shotgun (WGS) entry which is preliminary data.</text>
</comment>
<dbReference type="EMBL" id="MAAF01000072">
    <property type="protein sequence ID" value="OUR79324.1"/>
    <property type="molecule type" value="Genomic_DNA"/>
</dbReference>
<comment type="similarity">
    <text evidence="1">Belongs to the UPF0270 family.</text>
</comment>
<dbReference type="Proteomes" id="UP000243053">
    <property type="component" value="Unassembled WGS sequence"/>
</dbReference>
<dbReference type="InterPro" id="IPR036685">
    <property type="entry name" value="YehU-like_sf"/>
</dbReference>
<organism evidence="2 3">
    <name type="scientific">Colwellia psychrerythraea</name>
    <name type="common">Vibrio psychroerythus</name>
    <dbReference type="NCBI Taxonomy" id="28229"/>
    <lineage>
        <taxon>Bacteria</taxon>
        <taxon>Pseudomonadati</taxon>
        <taxon>Pseudomonadota</taxon>
        <taxon>Gammaproteobacteria</taxon>
        <taxon>Alteromonadales</taxon>
        <taxon>Colwelliaceae</taxon>
        <taxon>Colwellia</taxon>
    </lineage>
</organism>
<name>A0A1Y5EDS8_COLPS</name>
<reference evidence="3" key="1">
    <citation type="journal article" date="2017" name="Proc. Natl. Acad. Sci. U.S.A.">
        <title>Simulation of Deepwater Horizon oil plume reveals substrate specialization within a complex community of hydrocarbon degraders.</title>
        <authorList>
            <person name="Hu P."/>
            <person name="Dubinsky E.A."/>
            <person name="Probst A.J."/>
            <person name="Wang J."/>
            <person name="Sieber C.M.K."/>
            <person name="Tom L.M."/>
            <person name="Gardinali P."/>
            <person name="Banfield J.F."/>
            <person name="Atlas R.M."/>
            <person name="Andersen G.L."/>
        </authorList>
    </citation>
    <scope>NUCLEOTIDE SEQUENCE [LARGE SCALE GENOMIC DNA]</scope>
</reference>
<evidence type="ECO:0000313" key="2">
    <source>
        <dbReference type="EMBL" id="OUR79324.1"/>
    </source>
</evidence>
<gene>
    <name evidence="2" type="ORF">A9Q75_12155</name>
</gene>
<dbReference type="InterPro" id="IPR010648">
    <property type="entry name" value="UPF0270"/>
</dbReference>
<dbReference type="PIRSF" id="PIRSF006169">
    <property type="entry name" value="UCP006169"/>
    <property type="match status" value="1"/>
</dbReference>
<dbReference type="Gene3D" id="1.10.10.610">
    <property type="entry name" value="YehU-like"/>
    <property type="match status" value="1"/>
</dbReference>
<sequence length="78" mass="8662">MIIPLDQLSPETLNAIIEGFILREGTEYGAEDVSKEAKISQVKKQLEQGSAVLVYSELHESINILPSDQFKAGMEEQI</sequence>
<dbReference type="Pfam" id="PF06794">
    <property type="entry name" value="UPF0270"/>
    <property type="match status" value="1"/>
</dbReference>
<proteinExistence type="inferred from homology"/>
<accession>A0A1Y5EDS8</accession>